<dbReference type="InterPro" id="IPR040521">
    <property type="entry name" value="KDZ"/>
</dbReference>
<feature type="region of interest" description="Disordered" evidence="1">
    <location>
        <begin position="72"/>
        <end position="109"/>
    </location>
</feature>
<keyword evidence="4" id="KW-1185">Reference proteome</keyword>
<evidence type="ECO:0000256" key="1">
    <source>
        <dbReference type="SAM" id="MobiDB-lite"/>
    </source>
</evidence>
<dbReference type="Proteomes" id="UP001142393">
    <property type="component" value="Unassembled WGS sequence"/>
</dbReference>
<gene>
    <name evidence="3" type="ORF">DFH05DRAFT_1404158</name>
</gene>
<dbReference type="Pfam" id="PF18758">
    <property type="entry name" value="KDZ"/>
    <property type="match status" value="1"/>
</dbReference>
<dbReference type="EMBL" id="JANVFU010000012">
    <property type="protein sequence ID" value="KAJ3741607.1"/>
    <property type="molecule type" value="Genomic_DNA"/>
</dbReference>
<evidence type="ECO:0000259" key="2">
    <source>
        <dbReference type="Pfam" id="PF18802"/>
    </source>
</evidence>
<reference evidence="3 4" key="1">
    <citation type="journal article" date="2023" name="Proc. Natl. Acad. Sci. U.S.A.">
        <title>A global phylogenomic analysis of the shiitake genus Lentinula.</title>
        <authorList>
            <person name="Sierra-Patev S."/>
            <person name="Min B."/>
            <person name="Naranjo-Ortiz M."/>
            <person name="Looney B."/>
            <person name="Konkel Z."/>
            <person name="Slot J.C."/>
            <person name="Sakamoto Y."/>
            <person name="Steenwyk J.L."/>
            <person name="Rokas A."/>
            <person name="Carro J."/>
            <person name="Camarero S."/>
            <person name="Ferreira P."/>
            <person name="Molpeceres G."/>
            <person name="Ruiz-Duenas F.J."/>
            <person name="Serrano A."/>
            <person name="Henrissat B."/>
            <person name="Drula E."/>
            <person name="Hughes K.W."/>
            <person name="Mata J.L."/>
            <person name="Ishikawa N.K."/>
            <person name="Vargas-Isla R."/>
            <person name="Ushijima S."/>
            <person name="Smith C.A."/>
            <person name="Donoghue J."/>
            <person name="Ahrendt S."/>
            <person name="Andreopoulos W."/>
            <person name="He G."/>
            <person name="LaButti K."/>
            <person name="Lipzen A."/>
            <person name="Ng V."/>
            <person name="Riley R."/>
            <person name="Sandor L."/>
            <person name="Barry K."/>
            <person name="Martinez A.T."/>
            <person name="Xiao Y."/>
            <person name="Gibbons J.G."/>
            <person name="Terashima K."/>
            <person name="Grigoriev I.V."/>
            <person name="Hibbett D."/>
        </authorList>
    </citation>
    <scope>NUCLEOTIDE SEQUENCE [LARGE SCALE GENOMIC DNA]</scope>
    <source>
        <strain evidence="3 4">TFB7810</strain>
    </source>
</reference>
<feature type="region of interest" description="Disordered" evidence="1">
    <location>
        <begin position="1"/>
        <end position="49"/>
    </location>
</feature>
<evidence type="ECO:0000313" key="3">
    <source>
        <dbReference type="EMBL" id="KAJ3741607.1"/>
    </source>
</evidence>
<proteinExistence type="predicted"/>
<feature type="domain" description="CxC1-like cysteine cluster associated with KDZ transposases" evidence="2">
    <location>
        <begin position="151"/>
        <end position="239"/>
    </location>
</feature>
<protein>
    <recommendedName>
        <fullName evidence="2">CxC1-like cysteine cluster associated with KDZ transposases domain-containing protein</fullName>
    </recommendedName>
</protein>
<comment type="caution">
    <text evidence="3">The sequence shown here is derived from an EMBL/GenBank/DDBJ whole genome shotgun (WGS) entry which is preliminary data.</text>
</comment>
<sequence>MSRPRIPRAQIQKVPSHPETPKRSSYIAFPSSPRSKSPSKRNAPMILYGPHGKTFAQRKFLPTPQGQVGFLERPLTNDDSEVPNTHSNGAEEPLFEAPDPPLPPTTPHRDKRIRQAQNWENVALPRLLAPYLKYLRESVSLAHEPPVPPVACVCMGSGARTLEIWVLYFNKVQKINLQICECRPCAVQLIEQGLFGCAPFLPTLAVDLRVLDFVTRLFVRIAPNVTAFCGAIEDFLKSQGYHMNGKDPLRRRFSNCLRWYNVLQHRANSQICSVLTSTRTTIQAELLAQPPSTLAGSEFSLDDLFDSSDDQSTGDKDLSRIHAEFDDNEDSESGAITKRQRTIAPDPPPLSRPSEYLREQCPVCFGGKTKFKDGVLVCLDACFTQKHNHQTRDPFYEHPHTSFIPTDQVEVWKNRVESMRSPAAAPATSQADLDDTVEDGLKVPASVLNACHDSFTAADGDRQKASTRFFDSTALMALMCCHDRVLWLVDMNTPGERQYFALVLIDTLFKHLPPDWTVGLLYDIACQLERSCVKWQFLPEYFPRLGFAISVFHAFGHGWACQCVYHPRKRLGFELADGEGCEHFWHLLSGLIAFLRVCGYYTRLHTLDSQIQYIHSASLRDIFLFLVRKWKQASTRWEEGDKDVRYSMRSPEFLRQQWHAQVEASTKPLPRQSPTAGKKAIQAAIQTRKARDIVAESVKRLEEITANPSAQPYDIANAELELPSALLKLRKIGEDLRAKETKLGVDGMREYRHLASSPFVRDRMNARALKTRICQRLRARKFERDRLERSFRRQINTSERKLHNHTESTVKRRDPGIESLVKKYNKLCKSMSERVTSGRAPPNAKVPKEIEMKELFTLDVDDSIWDDNGLDDNDDVVNPPLWLADEQVRTGIRGILLRDRADESLSQLRYEIHQLAEWYAEEWVVVSRAISEIKEPDLLYQMHLKQQELGQLLVGWRESFTQLPREIVPCFMGPSEQELEAWNAEGGLDIGGTEDDNDYQEITDVGLDVALVEHIDTLDITDSYHVYVQE</sequence>
<dbReference type="AlphaFoldDB" id="A0A9W8NVG2"/>
<dbReference type="PANTHER" id="PTHR33096:SF1">
    <property type="entry name" value="CXC1-LIKE CYSTEINE CLUSTER ASSOCIATED WITH KDZ TRANSPOSASES DOMAIN-CONTAINING PROTEIN"/>
    <property type="match status" value="1"/>
</dbReference>
<name>A0A9W8NVG2_9AGAR</name>
<dbReference type="Pfam" id="PF18802">
    <property type="entry name" value="CxC1"/>
    <property type="match status" value="1"/>
</dbReference>
<feature type="region of interest" description="Disordered" evidence="1">
    <location>
        <begin position="308"/>
        <end position="355"/>
    </location>
</feature>
<organism evidence="3 4">
    <name type="scientific">Lentinula detonsa</name>
    <dbReference type="NCBI Taxonomy" id="2804962"/>
    <lineage>
        <taxon>Eukaryota</taxon>
        <taxon>Fungi</taxon>
        <taxon>Dikarya</taxon>
        <taxon>Basidiomycota</taxon>
        <taxon>Agaricomycotina</taxon>
        <taxon>Agaricomycetes</taxon>
        <taxon>Agaricomycetidae</taxon>
        <taxon>Agaricales</taxon>
        <taxon>Marasmiineae</taxon>
        <taxon>Omphalotaceae</taxon>
        <taxon>Lentinula</taxon>
    </lineage>
</organism>
<dbReference type="InterPro" id="IPR041320">
    <property type="entry name" value="CxC1"/>
</dbReference>
<evidence type="ECO:0000313" key="4">
    <source>
        <dbReference type="Proteomes" id="UP001142393"/>
    </source>
</evidence>
<feature type="compositionally biased region" description="Basic and acidic residues" evidence="1">
    <location>
        <begin position="313"/>
        <end position="325"/>
    </location>
</feature>
<dbReference type="PANTHER" id="PTHR33096">
    <property type="entry name" value="CXC2 DOMAIN-CONTAINING PROTEIN"/>
    <property type="match status" value="1"/>
</dbReference>
<accession>A0A9W8NVG2</accession>